<reference evidence="2 3" key="1">
    <citation type="journal article" date="2017" name="Nat. Ecol. Evol.">
        <title>Scallop genome provides insights into evolution of bilaterian karyotype and development.</title>
        <authorList>
            <person name="Wang S."/>
            <person name="Zhang J."/>
            <person name="Jiao W."/>
            <person name="Li J."/>
            <person name="Xun X."/>
            <person name="Sun Y."/>
            <person name="Guo X."/>
            <person name="Huan P."/>
            <person name="Dong B."/>
            <person name="Zhang L."/>
            <person name="Hu X."/>
            <person name="Sun X."/>
            <person name="Wang J."/>
            <person name="Zhao C."/>
            <person name="Wang Y."/>
            <person name="Wang D."/>
            <person name="Huang X."/>
            <person name="Wang R."/>
            <person name="Lv J."/>
            <person name="Li Y."/>
            <person name="Zhang Z."/>
            <person name="Liu B."/>
            <person name="Lu W."/>
            <person name="Hui Y."/>
            <person name="Liang J."/>
            <person name="Zhou Z."/>
            <person name="Hou R."/>
            <person name="Li X."/>
            <person name="Liu Y."/>
            <person name="Li H."/>
            <person name="Ning X."/>
            <person name="Lin Y."/>
            <person name="Zhao L."/>
            <person name="Xing Q."/>
            <person name="Dou J."/>
            <person name="Li Y."/>
            <person name="Mao J."/>
            <person name="Guo H."/>
            <person name="Dou H."/>
            <person name="Li T."/>
            <person name="Mu C."/>
            <person name="Jiang W."/>
            <person name="Fu Q."/>
            <person name="Fu X."/>
            <person name="Miao Y."/>
            <person name="Liu J."/>
            <person name="Yu Q."/>
            <person name="Li R."/>
            <person name="Liao H."/>
            <person name="Li X."/>
            <person name="Kong Y."/>
            <person name="Jiang Z."/>
            <person name="Chourrout D."/>
            <person name="Li R."/>
            <person name="Bao Z."/>
        </authorList>
    </citation>
    <scope>NUCLEOTIDE SEQUENCE [LARGE SCALE GENOMIC DNA]</scope>
    <source>
        <strain evidence="2 3">PY_sf001</strain>
    </source>
</reference>
<evidence type="ECO:0000313" key="3">
    <source>
        <dbReference type="Proteomes" id="UP000242188"/>
    </source>
</evidence>
<dbReference type="CDD" id="cd23659">
    <property type="entry name" value="USP_At3g01520-like"/>
    <property type="match status" value="1"/>
</dbReference>
<dbReference type="AlphaFoldDB" id="A0A210QAQ8"/>
<accession>A0A210QAQ8</accession>
<organism evidence="2 3">
    <name type="scientific">Mizuhopecten yessoensis</name>
    <name type="common">Japanese scallop</name>
    <name type="synonym">Patinopecten yessoensis</name>
    <dbReference type="NCBI Taxonomy" id="6573"/>
    <lineage>
        <taxon>Eukaryota</taxon>
        <taxon>Metazoa</taxon>
        <taxon>Spiralia</taxon>
        <taxon>Lophotrochozoa</taxon>
        <taxon>Mollusca</taxon>
        <taxon>Bivalvia</taxon>
        <taxon>Autobranchia</taxon>
        <taxon>Pteriomorphia</taxon>
        <taxon>Pectinida</taxon>
        <taxon>Pectinoidea</taxon>
        <taxon>Pectinidae</taxon>
        <taxon>Mizuhopecten</taxon>
    </lineage>
</organism>
<feature type="domain" description="UspA" evidence="1">
    <location>
        <begin position="12"/>
        <end position="160"/>
    </location>
</feature>
<dbReference type="Gene3D" id="3.40.50.620">
    <property type="entry name" value="HUPs"/>
    <property type="match status" value="1"/>
</dbReference>
<keyword evidence="3" id="KW-1185">Reference proteome</keyword>
<dbReference type="PRINTS" id="PR01438">
    <property type="entry name" value="UNVRSLSTRESS"/>
</dbReference>
<sequence length="162" mass="17957">MASESTSKTEGKTVIIAIDGSDIAKYALDWYVKNVHRPTDNIILVHAVELNEILHNQQWYSSPYTFDKDVLFTLLEDEKRKITHKLEEFALLLKTRQLAGSVKSAHASSPGEGIVKAAIENHASLIVTGTRGLGSIRRTFLGSVSDYILHHSPVPVIVCHKP</sequence>
<dbReference type="PANTHER" id="PTHR46989">
    <property type="entry name" value="USP DOMAIN-CONTAINING PROTEIN"/>
    <property type="match status" value="1"/>
</dbReference>
<gene>
    <name evidence="2" type="ORF">KP79_PYT11250</name>
</gene>
<dbReference type="EMBL" id="NEDP02004389">
    <property type="protein sequence ID" value="OWF45816.1"/>
    <property type="molecule type" value="Genomic_DNA"/>
</dbReference>
<proteinExistence type="predicted"/>
<dbReference type="Pfam" id="PF00582">
    <property type="entry name" value="Usp"/>
    <property type="match status" value="1"/>
</dbReference>
<dbReference type="OrthoDB" id="843225at2759"/>
<evidence type="ECO:0000313" key="2">
    <source>
        <dbReference type="EMBL" id="OWF45816.1"/>
    </source>
</evidence>
<protein>
    <submittedName>
        <fullName evidence="2">Universal stress protein in QAH/OAS sulfhydrylase 3'region</fullName>
    </submittedName>
</protein>
<evidence type="ECO:0000259" key="1">
    <source>
        <dbReference type="Pfam" id="PF00582"/>
    </source>
</evidence>
<dbReference type="SUPFAM" id="SSF52402">
    <property type="entry name" value="Adenine nucleotide alpha hydrolases-like"/>
    <property type="match status" value="1"/>
</dbReference>
<dbReference type="InterPro" id="IPR006016">
    <property type="entry name" value="UspA"/>
</dbReference>
<comment type="caution">
    <text evidence="2">The sequence shown here is derived from an EMBL/GenBank/DDBJ whole genome shotgun (WGS) entry which is preliminary data.</text>
</comment>
<dbReference type="PANTHER" id="PTHR46989:SF3">
    <property type="entry name" value="USPA DOMAIN-CONTAINING PROTEIN"/>
    <property type="match status" value="1"/>
</dbReference>
<dbReference type="STRING" id="6573.A0A210QAQ8"/>
<name>A0A210QAQ8_MIZYE</name>
<dbReference type="Proteomes" id="UP000242188">
    <property type="component" value="Unassembled WGS sequence"/>
</dbReference>
<dbReference type="InterPro" id="IPR014729">
    <property type="entry name" value="Rossmann-like_a/b/a_fold"/>
</dbReference>
<dbReference type="InterPro" id="IPR006015">
    <property type="entry name" value="Universal_stress_UspA"/>
</dbReference>